<name>E8X532_GRATM</name>
<dbReference type="GO" id="GO:0046872">
    <property type="term" value="F:metal ion binding"/>
    <property type="evidence" value="ECO:0007669"/>
    <property type="project" value="UniProtKB-KW"/>
</dbReference>
<dbReference type="InterPro" id="IPR035874">
    <property type="entry name" value="IDS"/>
</dbReference>
<protein>
    <submittedName>
        <fullName evidence="8">Sulfatase</fullName>
    </submittedName>
</protein>
<keyword evidence="3" id="KW-0479">Metal-binding</keyword>
<dbReference type="GO" id="GO:0005737">
    <property type="term" value="C:cytoplasm"/>
    <property type="evidence" value="ECO:0007669"/>
    <property type="project" value="TreeGrafter"/>
</dbReference>
<dbReference type="EMBL" id="CP002480">
    <property type="protein sequence ID" value="ADW67224.1"/>
    <property type="molecule type" value="Genomic_DNA"/>
</dbReference>
<evidence type="ECO:0000259" key="7">
    <source>
        <dbReference type="Pfam" id="PF00884"/>
    </source>
</evidence>
<keyword evidence="6" id="KW-0106">Calcium</keyword>
<dbReference type="PANTHER" id="PTHR45953">
    <property type="entry name" value="IDURONATE 2-SULFATASE"/>
    <property type="match status" value="1"/>
</dbReference>
<dbReference type="NCBIfam" id="TIGR01409">
    <property type="entry name" value="TAT_signal_seq"/>
    <property type="match status" value="1"/>
</dbReference>
<dbReference type="PROSITE" id="PS51318">
    <property type="entry name" value="TAT"/>
    <property type="match status" value="1"/>
</dbReference>
<feature type="domain" description="Sulfatase N-terminal" evidence="7">
    <location>
        <begin position="40"/>
        <end position="402"/>
    </location>
</feature>
<dbReference type="CDD" id="cd16030">
    <property type="entry name" value="iduronate-2-sulfatase"/>
    <property type="match status" value="1"/>
</dbReference>
<reference evidence="9" key="1">
    <citation type="submission" date="2011-01" db="EMBL/GenBank/DDBJ databases">
        <title>Complete sequence of chromosome of Acidobacterium sp. MP5ACTX9.</title>
        <authorList>
            <consortium name="US DOE Joint Genome Institute"/>
            <person name="Lucas S."/>
            <person name="Copeland A."/>
            <person name="Lapidus A."/>
            <person name="Cheng J.-F."/>
            <person name="Goodwin L."/>
            <person name="Pitluck S."/>
            <person name="Teshima H."/>
            <person name="Detter J.C."/>
            <person name="Han C."/>
            <person name="Tapia R."/>
            <person name="Land M."/>
            <person name="Hauser L."/>
            <person name="Kyrpides N."/>
            <person name="Ivanova N."/>
            <person name="Ovchinnikova G."/>
            <person name="Pagani I."/>
            <person name="Rawat S.R."/>
            <person name="Mannisto M."/>
            <person name="Haggblom M.M."/>
            <person name="Woyke T."/>
        </authorList>
    </citation>
    <scope>NUCLEOTIDE SEQUENCE [LARGE SCALE GENOMIC DNA]</scope>
    <source>
        <strain evidence="9">MP5ACTX9</strain>
    </source>
</reference>
<accession>E8X532</accession>
<dbReference type="PANTHER" id="PTHR45953:SF1">
    <property type="entry name" value="IDURONATE 2-SULFATASE"/>
    <property type="match status" value="1"/>
</dbReference>
<dbReference type="InterPro" id="IPR000917">
    <property type="entry name" value="Sulfatase_N"/>
</dbReference>
<dbReference type="InterPro" id="IPR019546">
    <property type="entry name" value="TAT_signal_bac_arc"/>
</dbReference>
<dbReference type="KEGG" id="acm:AciX9_0149"/>
<evidence type="ECO:0000313" key="9">
    <source>
        <dbReference type="Proteomes" id="UP000000343"/>
    </source>
</evidence>
<keyword evidence="5" id="KW-0378">Hydrolase</keyword>
<dbReference type="AlphaFoldDB" id="E8X532"/>
<proteinExistence type="inferred from homology"/>
<dbReference type="HOGENOM" id="CLU_006332_9_0_0"/>
<dbReference type="RefSeq" id="WP_013578552.1">
    <property type="nucleotide sequence ID" value="NC_015064.1"/>
</dbReference>
<dbReference type="SUPFAM" id="SSF53649">
    <property type="entry name" value="Alkaline phosphatase-like"/>
    <property type="match status" value="1"/>
</dbReference>
<dbReference type="PROSITE" id="PS00149">
    <property type="entry name" value="SULFATASE_2"/>
    <property type="match status" value="1"/>
</dbReference>
<organism evidence="9">
    <name type="scientific">Granulicella tundricola (strain ATCC BAA-1859 / DSM 23138 / MP5ACTX9)</name>
    <dbReference type="NCBI Taxonomy" id="1198114"/>
    <lineage>
        <taxon>Bacteria</taxon>
        <taxon>Pseudomonadati</taxon>
        <taxon>Acidobacteriota</taxon>
        <taxon>Terriglobia</taxon>
        <taxon>Terriglobales</taxon>
        <taxon>Acidobacteriaceae</taxon>
        <taxon>Granulicella</taxon>
    </lineage>
</organism>
<dbReference type="Gene3D" id="3.40.720.10">
    <property type="entry name" value="Alkaline Phosphatase, subunit A"/>
    <property type="match status" value="1"/>
</dbReference>
<dbReference type="OrthoDB" id="9762324at2"/>
<evidence type="ECO:0000256" key="3">
    <source>
        <dbReference type="ARBA" id="ARBA00022723"/>
    </source>
</evidence>
<comment type="cofactor">
    <cofactor evidence="1">
        <name>Ca(2+)</name>
        <dbReference type="ChEBI" id="CHEBI:29108"/>
    </cofactor>
</comment>
<dbReference type="eggNOG" id="COG3119">
    <property type="taxonomic scope" value="Bacteria"/>
</dbReference>
<gene>
    <name evidence="8" type="ordered locus">AciX9_0149</name>
</gene>
<evidence type="ECO:0000256" key="4">
    <source>
        <dbReference type="ARBA" id="ARBA00022729"/>
    </source>
</evidence>
<dbReference type="InterPro" id="IPR006311">
    <property type="entry name" value="TAT_signal"/>
</dbReference>
<sequence length="510" mass="56095">MSDNQLKSTRREFVAQAAVTALAGALGAGAEAQPHDSSRPNVLFLMSDDMRVELGCYGSRFRAQSPNLDALAKRGVRFDRNYCQFPLCNPSRSSLLTGQVPLETEVLGNRTNFRDTRPDLTSLPQLFKEQGYVTARSGKIFHDIYDDEKAWTVGGGNAVTQQPGHESAQLGHKLVIPREAVPSPPSGVVPPLPQDNQQAMHSDQIIVLDGDGEGHPENRVAEKAIEYLRTYRNQPFFIGCGFSKPHSPPTAPQRFFDLYDPAKLELTPDFAAWPTVPPGFPKAAIRMRNADLFIGRGASTHEAQEVIRAYLASISWADWNIGRVLAELDALGLRKNTIVVFVADHGYQLGEKGKWSKAGSLFEMGTRVPLIIHDPRAAGNGAASVRLVESLDLYPTLVELCGLKPPAGGLQGTSLTPLLRRPKAAWDKPAYSIWSEDGKTVHGVAVRHDRWRYAEFGEDGVNGRMLFDEQEDPLEMKNLAEHPDHAARCAKFATLARAYVRRQRAAASAT</sequence>
<evidence type="ECO:0000256" key="5">
    <source>
        <dbReference type="ARBA" id="ARBA00022801"/>
    </source>
</evidence>
<evidence type="ECO:0000313" key="8">
    <source>
        <dbReference type="EMBL" id="ADW67224.1"/>
    </source>
</evidence>
<dbReference type="PaxDb" id="1198114-AciX9_0149"/>
<dbReference type="InterPro" id="IPR024607">
    <property type="entry name" value="Sulfatase_CS"/>
</dbReference>
<dbReference type="STRING" id="1198114.AciX9_0149"/>
<dbReference type="Pfam" id="PF00884">
    <property type="entry name" value="Sulfatase"/>
    <property type="match status" value="1"/>
</dbReference>
<dbReference type="Proteomes" id="UP000000343">
    <property type="component" value="Chromosome"/>
</dbReference>
<comment type="similarity">
    <text evidence="2">Belongs to the sulfatase family.</text>
</comment>
<dbReference type="GO" id="GO:0004423">
    <property type="term" value="F:iduronate-2-sulfatase activity"/>
    <property type="evidence" value="ECO:0007669"/>
    <property type="project" value="InterPro"/>
</dbReference>
<keyword evidence="4" id="KW-0732">Signal</keyword>
<keyword evidence="9" id="KW-1185">Reference proteome</keyword>
<evidence type="ECO:0000256" key="6">
    <source>
        <dbReference type="ARBA" id="ARBA00022837"/>
    </source>
</evidence>
<evidence type="ECO:0000256" key="1">
    <source>
        <dbReference type="ARBA" id="ARBA00001913"/>
    </source>
</evidence>
<evidence type="ECO:0000256" key="2">
    <source>
        <dbReference type="ARBA" id="ARBA00008779"/>
    </source>
</evidence>
<dbReference type="InterPro" id="IPR017850">
    <property type="entry name" value="Alkaline_phosphatase_core_sf"/>
</dbReference>